<reference evidence="3" key="1">
    <citation type="journal article" date="2019" name="Int. J. Syst. Evol. Microbiol.">
        <title>The Global Catalogue of Microorganisms (GCM) 10K type strain sequencing project: providing services to taxonomists for standard genome sequencing and annotation.</title>
        <authorList>
            <consortium name="The Broad Institute Genomics Platform"/>
            <consortium name="The Broad Institute Genome Sequencing Center for Infectious Disease"/>
            <person name="Wu L."/>
            <person name="Ma J."/>
        </authorList>
    </citation>
    <scope>NUCLEOTIDE SEQUENCE [LARGE SCALE GENOMIC DNA]</scope>
    <source>
        <strain evidence="3">JCM 16548</strain>
    </source>
</reference>
<evidence type="ECO:0000259" key="1">
    <source>
        <dbReference type="Pfam" id="PF00535"/>
    </source>
</evidence>
<proteinExistence type="predicted"/>
<dbReference type="Proteomes" id="UP001500051">
    <property type="component" value="Unassembled WGS sequence"/>
</dbReference>
<dbReference type="Pfam" id="PF00535">
    <property type="entry name" value="Glycos_transf_2"/>
    <property type="match status" value="1"/>
</dbReference>
<sequence>MSVVVPAKDQEPHLGDCLSSLVGQLGDPEALEVIVVDDGSTDATGVIARSYADRLPRLEVLRNDVPVGLATARNLGLDRATGRYLAYLDGDDWLARGHLAGMVEVMSRLDVDFVRTDHVQTTAGRRSVVRAPEARRDRVLDPRSSILPTTTSTMVDYCYAWAGLFDLRIADLLRFPDGLFTAEDRAWCWRLHLQASSYAVAGPPGILYRRGVTTSLTQVLDRRQLDFLPSFERVFDLVRHDPEAARWWPKAARMFLAVLARHVSRQEQMTPADRVLLGDRARQVLGSIPPDVLTGAYAAAKPERRALLAPLVLGRAAAVRLRLLDRLGARQGVA</sequence>
<name>A0ABP7E8S2_9ACTN</name>
<dbReference type="PANTHER" id="PTHR43685:SF2">
    <property type="entry name" value="GLYCOSYLTRANSFERASE 2-LIKE DOMAIN-CONTAINING PROTEIN"/>
    <property type="match status" value="1"/>
</dbReference>
<organism evidence="2 3">
    <name type="scientific">Microlunatus aurantiacus</name>
    <dbReference type="NCBI Taxonomy" id="446786"/>
    <lineage>
        <taxon>Bacteria</taxon>
        <taxon>Bacillati</taxon>
        <taxon>Actinomycetota</taxon>
        <taxon>Actinomycetes</taxon>
        <taxon>Propionibacteriales</taxon>
        <taxon>Propionibacteriaceae</taxon>
        <taxon>Microlunatus</taxon>
    </lineage>
</organism>
<dbReference type="InterPro" id="IPR029044">
    <property type="entry name" value="Nucleotide-diphossugar_trans"/>
</dbReference>
<dbReference type="EMBL" id="BAAAYX010000020">
    <property type="protein sequence ID" value="GAA3715782.1"/>
    <property type="molecule type" value="Genomic_DNA"/>
</dbReference>
<protein>
    <submittedName>
        <fullName evidence="2">Glycosyltransferase family 2 protein</fullName>
    </submittedName>
</protein>
<accession>A0ABP7E8S2</accession>
<dbReference type="InterPro" id="IPR050834">
    <property type="entry name" value="Glycosyltransf_2"/>
</dbReference>
<dbReference type="InterPro" id="IPR001173">
    <property type="entry name" value="Glyco_trans_2-like"/>
</dbReference>
<dbReference type="Gene3D" id="3.90.550.10">
    <property type="entry name" value="Spore Coat Polysaccharide Biosynthesis Protein SpsA, Chain A"/>
    <property type="match status" value="1"/>
</dbReference>
<evidence type="ECO:0000313" key="3">
    <source>
        <dbReference type="Proteomes" id="UP001500051"/>
    </source>
</evidence>
<feature type="domain" description="Glycosyltransferase 2-like" evidence="1">
    <location>
        <begin position="2"/>
        <end position="133"/>
    </location>
</feature>
<dbReference type="CDD" id="cd00761">
    <property type="entry name" value="Glyco_tranf_GTA_type"/>
    <property type="match status" value="1"/>
</dbReference>
<keyword evidence="3" id="KW-1185">Reference proteome</keyword>
<gene>
    <name evidence="2" type="ORF">GCM10022204_39250</name>
</gene>
<dbReference type="SUPFAM" id="SSF53448">
    <property type="entry name" value="Nucleotide-diphospho-sugar transferases"/>
    <property type="match status" value="1"/>
</dbReference>
<dbReference type="PANTHER" id="PTHR43685">
    <property type="entry name" value="GLYCOSYLTRANSFERASE"/>
    <property type="match status" value="1"/>
</dbReference>
<comment type="caution">
    <text evidence="2">The sequence shown here is derived from an EMBL/GenBank/DDBJ whole genome shotgun (WGS) entry which is preliminary data.</text>
</comment>
<evidence type="ECO:0000313" key="2">
    <source>
        <dbReference type="EMBL" id="GAA3715782.1"/>
    </source>
</evidence>